<evidence type="ECO:0000313" key="8">
    <source>
        <dbReference type="Proteomes" id="UP001488838"/>
    </source>
</evidence>
<dbReference type="Gene3D" id="1.10.10.10">
    <property type="entry name" value="Winged helix-like DNA-binding domain superfamily/Winged helix DNA-binding domain"/>
    <property type="match status" value="1"/>
</dbReference>
<organism evidence="7 8">
    <name type="scientific">Myodes glareolus</name>
    <name type="common">Bank vole</name>
    <name type="synonym">Clethrionomys glareolus</name>
    <dbReference type="NCBI Taxonomy" id="447135"/>
    <lineage>
        <taxon>Eukaryota</taxon>
        <taxon>Metazoa</taxon>
        <taxon>Chordata</taxon>
        <taxon>Craniata</taxon>
        <taxon>Vertebrata</taxon>
        <taxon>Euteleostomi</taxon>
        <taxon>Mammalia</taxon>
        <taxon>Eutheria</taxon>
        <taxon>Euarchontoglires</taxon>
        <taxon>Glires</taxon>
        <taxon>Rodentia</taxon>
        <taxon>Myomorpha</taxon>
        <taxon>Muroidea</taxon>
        <taxon>Cricetidae</taxon>
        <taxon>Arvicolinae</taxon>
        <taxon>Myodes</taxon>
    </lineage>
</organism>
<evidence type="ECO:0000256" key="3">
    <source>
        <dbReference type="ARBA" id="ARBA00022737"/>
    </source>
</evidence>
<dbReference type="PANTHER" id="PTHR22845">
    <property type="entry name" value="APOPTOTIC PROTEASE-ACTIVATING FACTOR 1"/>
    <property type="match status" value="1"/>
</dbReference>
<evidence type="ECO:0000256" key="4">
    <source>
        <dbReference type="ARBA" id="ARBA00022837"/>
    </source>
</evidence>
<dbReference type="Pfam" id="PF00400">
    <property type="entry name" value="WD40"/>
    <property type="match status" value="8"/>
</dbReference>
<keyword evidence="4" id="KW-0106">Calcium</keyword>
<proteinExistence type="predicted"/>
<dbReference type="PROSITE" id="PS50294">
    <property type="entry name" value="WD_REPEATS_REGION"/>
    <property type="match status" value="5"/>
</dbReference>
<dbReference type="InterPro" id="IPR002182">
    <property type="entry name" value="NB-ARC"/>
</dbReference>
<dbReference type="InterPro" id="IPR027417">
    <property type="entry name" value="P-loop_NTPase"/>
</dbReference>
<dbReference type="SUPFAM" id="SSF47986">
    <property type="entry name" value="DEATH domain"/>
    <property type="match status" value="1"/>
</dbReference>
<dbReference type="Pfam" id="PF17908">
    <property type="entry name" value="APAF1_C"/>
    <property type="match status" value="1"/>
</dbReference>
<evidence type="ECO:0000313" key="7">
    <source>
        <dbReference type="EMBL" id="KAK7824942.1"/>
    </source>
</evidence>
<dbReference type="PROSITE" id="PS50209">
    <property type="entry name" value="CARD"/>
    <property type="match status" value="1"/>
</dbReference>
<evidence type="ECO:0000256" key="2">
    <source>
        <dbReference type="ARBA" id="ARBA00022703"/>
    </source>
</evidence>
<dbReference type="SUPFAM" id="SSF50978">
    <property type="entry name" value="WD40 repeat-like"/>
    <property type="match status" value="2"/>
</dbReference>
<evidence type="ECO:0000256" key="1">
    <source>
        <dbReference type="ARBA" id="ARBA00022574"/>
    </source>
</evidence>
<dbReference type="InterPro" id="IPR048975">
    <property type="entry name" value="WHD_APAF1"/>
</dbReference>
<dbReference type="Gene3D" id="3.40.50.300">
    <property type="entry name" value="P-loop containing nucleotide triphosphate hydrolases"/>
    <property type="match status" value="1"/>
</dbReference>
<feature type="repeat" description="WD" evidence="5">
    <location>
        <begin position="968"/>
        <end position="1002"/>
    </location>
</feature>
<evidence type="ECO:0000259" key="6">
    <source>
        <dbReference type="PROSITE" id="PS50209"/>
    </source>
</evidence>
<dbReference type="Proteomes" id="UP001488838">
    <property type="component" value="Unassembled WGS sequence"/>
</dbReference>
<dbReference type="Pfam" id="PF21296">
    <property type="entry name" value="WHD_APAF1"/>
    <property type="match status" value="1"/>
</dbReference>
<dbReference type="SUPFAM" id="SSF52540">
    <property type="entry name" value="P-loop containing nucleoside triphosphate hydrolases"/>
    <property type="match status" value="1"/>
</dbReference>
<dbReference type="EMBL" id="JBBHLL010000043">
    <property type="protein sequence ID" value="KAK7824942.1"/>
    <property type="molecule type" value="Genomic_DNA"/>
</dbReference>
<dbReference type="FunFam" id="2.130.10.10:FF:000135">
    <property type="entry name" value="Apoptotic protease-activating factor 1"/>
    <property type="match status" value="1"/>
</dbReference>
<dbReference type="InterPro" id="IPR037963">
    <property type="entry name" value="APAF1_CARD_dom"/>
</dbReference>
<feature type="domain" description="CARD" evidence="6">
    <location>
        <begin position="1"/>
        <end position="90"/>
    </location>
</feature>
<comment type="caution">
    <text evidence="7">The sequence shown here is derived from an EMBL/GenBank/DDBJ whole genome shotgun (WGS) entry which is preliminary data.</text>
</comment>
<dbReference type="PANTHER" id="PTHR22845:SF5">
    <property type="entry name" value="APOPTOTIC PROTEASE-ACTIVATING FACTOR 1"/>
    <property type="match status" value="1"/>
</dbReference>
<dbReference type="PRINTS" id="PR00320">
    <property type="entry name" value="GPROTEINBRPT"/>
</dbReference>
<dbReference type="InterPro" id="IPR042197">
    <property type="entry name" value="Apaf_helical"/>
</dbReference>
<dbReference type="FunFam" id="3.40.50.300:FF:000502">
    <property type="entry name" value="Apoptotic protease-activating factor 1"/>
    <property type="match status" value="1"/>
</dbReference>
<evidence type="ECO:0000256" key="5">
    <source>
        <dbReference type="PROSITE-ProRule" id="PRU00221"/>
    </source>
</evidence>
<keyword evidence="8" id="KW-1185">Reference proteome</keyword>
<dbReference type="Pfam" id="PF00931">
    <property type="entry name" value="NB-ARC"/>
    <property type="match status" value="1"/>
</dbReference>
<keyword evidence="2" id="KW-0053">Apoptosis</keyword>
<dbReference type="Gene3D" id="1.25.40.370">
    <property type="match status" value="2"/>
</dbReference>
<dbReference type="GO" id="GO:0043531">
    <property type="term" value="F:ADP binding"/>
    <property type="evidence" value="ECO:0007669"/>
    <property type="project" value="InterPro"/>
</dbReference>
<gene>
    <name evidence="7" type="ORF">U0070_014148</name>
</gene>
<dbReference type="InterPro" id="IPR041452">
    <property type="entry name" value="APAF1_C"/>
</dbReference>
<dbReference type="SMART" id="SM00320">
    <property type="entry name" value="WD40"/>
    <property type="match status" value="11"/>
</dbReference>
<dbReference type="CDD" id="cd00200">
    <property type="entry name" value="WD40"/>
    <property type="match status" value="1"/>
</dbReference>
<dbReference type="Gene3D" id="1.10.8.430">
    <property type="entry name" value="Helical domain of apoptotic protease-activating factors"/>
    <property type="match status" value="1"/>
</dbReference>
<dbReference type="InterPro" id="IPR036322">
    <property type="entry name" value="WD40_repeat_dom_sf"/>
</dbReference>
<keyword evidence="1 5" id="KW-0853">WD repeat</keyword>
<feature type="repeat" description="WD" evidence="5">
    <location>
        <begin position="622"/>
        <end position="663"/>
    </location>
</feature>
<dbReference type="InterPro" id="IPR001680">
    <property type="entry name" value="WD40_rpt"/>
</dbReference>
<name>A0AAW0JDG8_MYOGA</name>
<dbReference type="Gene3D" id="1.10.533.10">
    <property type="entry name" value="Death Domain, Fas"/>
    <property type="match status" value="1"/>
</dbReference>
<dbReference type="FunFam" id="1.10.8.430:FF:000001">
    <property type="entry name" value="Apoptotic protease-activating factor 1"/>
    <property type="match status" value="1"/>
</dbReference>
<dbReference type="InterPro" id="IPR015943">
    <property type="entry name" value="WD40/YVTN_repeat-like_dom_sf"/>
</dbReference>
<feature type="repeat" description="WD" evidence="5">
    <location>
        <begin position="926"/>
        <end position="967"/>
    </location>
</feature>
<dbReference type="PROSITE" id="PS00678">
    <property type="entry name" value="WD_REPEATS_1"/>
    <property type="match status" value="4"/>
</dbReference>
<dbReference type="Pfam" id="PF00619">
    <property type="entry name" value="CARD"/>
    <property type="match status" value="1"/>
</dbReference>
<dbReference type="InterPro" id="IPR001315">
    <property type="entry name" value="CARD"/>
</dbReference>
<reference evidence="7 8" key="1">
    <citation type="journal article" date="2023" name="bioRxiv">
        <title>Conserved and derived expression patterns and positive selection on dental genes reveal complex evolutionary context of ever-growing rodent molars.</title>
        <authorList>
            <person name="Calamari Z.T."/>
            <person name="Song A."/>
            <person name="Cohen E."/>
            <person name="Akter M."/>
            <person name="Roy R.D."/>
            <person name="Hallikas O."/>
            <person name="Christensen M.M."/>
            <person name="Li P."/>
            <person name="Marangoni P."/>
            <person name="Jernvall J."/>
            <person name="Klein O.D."/>
        </authorList>
    </citation>
    <scope>NUCLEOTIDE SEQUENCE [LARGE SCALE GENOMIC DNA]</scope>
    <source>
        <strain evidence="7">V071</strain>
    </source>
</reference>
<dbReference type="GO" id="GO:0005829">
    <property type="term" value="C:cytosol"/>
    <property type="evidence" value="ECO:0007669"/>
    <property type="project" value="UniProtKB-ARBA"/>
</dbReference>
<feature type="repeat" description="WD" evidence="5">
    <location>
        <begin position="580"/>
        <end position="621"/>
    </location>
</feature>
<feature type="repeat" description="WD" evidence="5">
    <location>
        <begin position="1010"/>
        <end position="1051"/>
    </location>
</feature>
<dbReference type="CDD" id="cd08323">
    <property type="entry name" value="CARD_APAF1"/>
    <property type="match status" value="1"/>
</dbReference>
<sequence>MDAKARNCLLQHREALERDIKTSYIMDHMISDNVLTVVEEEKVRSQTTQYQRAAALITMILNKDNCAYISFYNALLHEGYKDLAALLHSGLPRVSSSSGKDTDGGLTSFGVYPDSSCHGAVFVALFAGFIAVELLKSVFPFLEGMRTVLCEGGVPQRPVVFVTRKKLVKAIQQKLWKLNGEPGWVTIYGMAGCGKSVLAAEAVRDHSLLEGCFPGGVHWVSVGKQDKSGLLMKLQNLCTRLDQEESFSQRLPLNIEEAKDRLRVLMLRKHPRDKSVTDSVMGPKHVVSVDSGLGKEKGLEILSLFVSMKKEDLPVEAHSIIKECKGSPLVVSLIGALLRDFPNRWAYYLRQLQNKQFKRIRKSSSYDYEALDEAMSISVEMLREDIKDYYTDLSILQKDVKVPTKVLCVLWDLETEEVEDILQEFVNKSLLFCDRNGKSFCYYLHDLQIDFLTEKNRGQLQDLHRKMVTQFQRYYQPHALSPDQEGCMYWYNFLAYHMASANMHKDCAVCENFQEFLSLNGHLLGRQPFPNIVQLGLCEPETSEVYQQAKLQAKQEVDSGRLYLEWINKKTIKNLSRLVVRPHTDAVYHACFSQDGQRIASCGADRTLQVFKAETGEKLLEVRAHEDEVLCCAFSSDDSYIATCSVDKKVKVWDSATGKLVHSYDEHSEQVNCCHFTNKSNHLLLATGSSDSFLKLWDLNQKECRNTMFGHTNSVNHCRFSPDDELLASCSADGTLKLWEVSSANEQKSINVKRFFLSPEDPQEDVEVMVKCCSWSADGSEILVAAKNKILLFDIHSSDLLAEIHTGHHCTIQYCDFSPYDHLAVVALSQYCVEVWETKKVCKNSAIVLKQEIDVVFQENEMMVLAVDNIRGLQLIAGKTGQTDYLPEAQVSCCCLSPHLEYVAFGDEDGATKIIELPNNRVFSSRLGHKKAVRHIQFSADGKTLISSSDDSVIQVWNIITGRTEKDFLCHQGAVLSCDVSSDTAKFSSTSADKTAKIWSFELLSPLHELEGHTGCVRCSAFSLDGILLATGDDNGEIRIWNVSDGQLLHLCAPISVEEGTATHGGWVTDLCFSPDSKMLVSAGGYLKWWNVVTGESSQTFYTNGTNLKKIHVSPDFRTYVTVDNLGILYILQVLE</sequence>
<dbReference type="InterPro" id="IPR019775">
    <property type="entry name" value="WD40_repeat_CS"/>
</dbReference>
<dbReference type="PROSITE" id="PS50082">
    <property type="entry name" value="WD_REPEATS_2"/>
    <property type="match status" value="7"/>
</dbReference>
<dbReference type="FunFam" id="1.10.10.10:FF:000204">
    <property type="entry name" value="Apoptotic protease-activating factor 1"/>
    <property type="match status" value="1"/>
</dbReference>
<feature type="repeat" description="WD" evidence="5">
    <location>
        <begin position="664"/>
        <end position="707"/>
    </location>
</feature>
<dbReference type="InterPro" id="IPR020472">
    <property type="entry name" value="WD40_PAC1"/>
</dbReference>
<accession>A0AAW0JDG8</accession>
<dbReference type="InterPro" id="IPR036388">
    <property type="entry name" value="WH-like_DNA-bd_sf"/>
</dbReference>
<feature type="repeat" description="WD" evidence="5">
    <location>
        <begin position="708"/>
        <end position="749"/>
    </location>
</feature>
<dbReference type="GO" id="GO:0042981">
    <property type="term" value="P:regulation of apoptotic process"/>
    <property type="evidence" value="ECO:0007669"/>
    <property type="project" value="InterPro"/>
</dbReference>
<dbReference type="Gene3D" id="2.130.10.10">
    <property type="entry name" value="YVTN repeat-like/Quinoprotein amine dehydrogenase"/>
    <property type="match status" value="2"/>
</dbReference>
<dbReference type="GO" id="GO:0006915">
    <property type="term" value="P:apoptotic process"/>
    <property type="evidence" value="ECO:0007669"/>
    <property type="project" value="UniProtKB-KW"/>
</dbReference>
<dbReference type="AlphaFoldDB" id="A0AAW0JDG8"/>
<dbReference type="InterPro" id="IPR011029">
    <property type="entry name" value="DEATH-like_dom_sf"/>
</dbReference>
<dbReference type="PRINTS" id="PR00364">
    <property type="entry name" value="DISEASERSIST"/>
</dbReference>
<keyword evidence="3" id="KW-0677">Repeat</keyword>
<dbReference type="FunFam" id="1.10.533.10:FF:000014">
    <property type="entry name" value="Apoptotic protease-activating factor 1"/>
    <property type="match status" value="1"/>
</dbReference>
<dbReference type="GO" id="GO:0048731">
    <property type="term" value="P:system development"/>
    <property type="evidence" value="ECO:0007669"/>
    <property type="project" value="UniProtKB-ARBA"/>
</dbReference>
<protein>
    <recommendedName>
        <fullName evidence="6">CARD domain-containing protein</fullName>
    </recommendedName>
</protein>